<dbReference type="GeneID" id="27686706"/>
<dbReference type="VEuPathDB" id="FungiDB:SPPG_03172"/>
<proteinExistence type="predicted"/>
<dbReference type="CDD" id="cd00084">
    <property type="entry name" value="HMG-box_SF"/>
    <property type="match status" value="1"/>
</dbReference>
<protein>
    <recommendedName>
        <fullName evidence="2">HMG box domain-containing protein</fullName>
    </recommendedName>
</protein>
<dbReference type="InterPro" id="IPR009071">
    <property type="entry name" value="HMG_box_dom"/>
</dbReference>
<dbReference type="InterPro" id="IPR036910">
    <property type="entry name" value="HMG_box_dom_sf"/>
</dbReference>
<accession>A0A0L0HKK1</accession>
<dbReference type="Pfam" id="PF00505">
    <property type="entry name" value="HMG_box"/>
    <property type="match status" value="1"/>
</dbReference>
<gene>
    <name evidence="3" type="ORF">SPPG_03172</name>
</gene>
<evidence type="ECO:0000313" key="4">
    <source>
        <dbReference type="Proteomes" id="UP000053201"/>
    </source>
</evidence>
<evidence type="ECO:0000259" key="2">
    <source>
        <dbReference type="PROSITE" id="PS50118"/>
    </source>
</evidence>
<evidence type="ECO:0000313" key="3">
    <source>
        <dbReference type="EMBL" id="KND01359.1"/>
    </source>
</evidence>
<evidence type="ECO:0000256" key="1">
    <source>
        <dbReference type="PROSITE-ProRule" id="PRU00267"/>
    </source>
</evidence>
<keyword evidence="1" id="KW-0238">DNA-binding</keyword>
<dbReference type="AlphaFoldDB" id="A0A0L0HKK1"/>
<keyword evidence="4" id="KW-1185">Reference proteome</keyword>
<dbReference type="SUPFAM" id="SSF47095">
    <property type="entry name" value="HMG-box"/>
    <property type="match status" value="1"/>
</dbReference>
<dbReference type="Proteomes" id="UP000053201">
    <property type="component" value="Unassembled WGS sequence"/>
</dbReference>
<name>A0A0L0HKK1_SPIPD</name>
<dbReference type="GO" id="GO:0003677">
    <property type="term" value="F:DNA binding"/>
    <property type="evidence" value="ECO:0007669"/>
    <property type="project" value="UniProtKB-UniRule"/>
</dbReference>
<dbReference type="RefSeq" id="XP_016609398.1">
    <property type="nucleotide sequence ID" value="XM_016751447.1"/>
</dbReference>
<dbReference type="EMBL" id="KQ257454">
    <property type="protein sequence ID" value="KND01359.1"/>
    <property type="molecule type" value="Genomic_DNA"/>
</dbReference>
<dbReference type="Gene3D" id="1.10.30.10">
    <property type="entry name" value="High mobility group box domain"/>
    <property type="match status" value="1"/>
</dbReference>
<dbReference type="GO" id="GO:0005634">
    <property type="term" value="C:nucleus"/>
    <property type="evidence" value="ECO:0007669"/>
    <property type="project" value="UniProtKB-UniRule"/>
</dbReference>
<keyword evidence="1" id="KW-0539">Nucleus</keyword>
<dbReference type="InParanoid" id="A0A0L0HKK1"/>
<organism evidence="3 4">
    <name type="scientific">Spizellomyces punctatus (strain DAOM BR117)</name>
    <dbReference type="NCBI Taxonomy" id="645134"/>
    <lineage>
        <taxon>Eukaryota</taxon>
        <taxon>Fungi</taxon>
        <taxon>Fungi incertae sedis</taxon>
        <taxon>Chytridiomycota</taxon>
        <taxon>Chytridiomycota incertae sedis</taxon>
        <taxon>Chytridiomycetes</taxon>
        <taxon>Spizellomycetales</taxon>
        <taxon>Spizellomycetaceae</taxon>
        <taxon>Spizellomyces</taxon>
    </lineage>
</organism>
<dbReference type="PROSITE" id="PS50118">
    <property type="entry name" value="HMG_BOX_2"/>
    <property type="match status" value="1"/>
</dbReference>
<feature type="domain" description="HMG box" evidence="2">
    <location>
        <begin position="1"/>
        <end position="36"/>
    </location>
</feature>
<sequence>MVQQDNPNLSSREIVQAIGKLWNALTPEERKIYQDRTAAAQSVAALPSTPDSPIPAMDPFILPEGVLTPGPAEAENTDILVQAGQISNPLTSPASIESYDEAGKIKSFGKSPSMRSASAFFDIEVQCNHAEQDVPE</sequence>
<feature type="DNA-binding region" description="HMG box" evidence="1">
    <location>
        <begin position="1"/>
        <end position="36"/>
    </location>
</feature>
<reference evidence="3 4" key="1">
    <citation type="submission" date="2009-08" db="EMBL/GenBank/DDBJ databases">
        <title>The Genome Sequence of Spizellomyces punctatus strain DAOM BR117.</title>
        <authorList>
            <consortium name="The Broad Institute Genome Sequencing Platform"/>
            <person name="Russ C."/>
            <person name="Cuomo C."/>
            <person name="Shea T."/>
            <person name="Young S.K."/>
            <person name="Zeng Q."/>
            <person name="Koehrsen M."/>
            <person name="Haas B."/>
            <person name="Borodovsky M."/>
            <person name="Guigo R."/>
            <person name="Alvarado L."/>
            <person name="Berlin A."/>
            <person name="Bochicchio J."/>
            <person name="Borenstein D."/>
            <person name="Chapman S."/>
            <person name="Chen Z."/>
            <person name="Engels R."/>
            <person name="Freedman E."/>
            <person name="Gellesch M."/>
            <person name="Goldberg J."/>
            <person name="Griggs A."/>
            <person name="Gujja S."/>
            <person name="Heiman D."/>
            <person name="Hepburn T."/>
            <person name="Howarth C."/>
            <person name="Jen D."/>
            <person name="Larson L."/>
            <person name="Lewis B."/>
            <person name="Mehta T."/>
            <person name="Park D."/>
            <person name="Pearson M."/>
            <person name="Roberts A."/>
            <person name="Saif S."/>
            <person name="Shenoy N."/>
            <person name="Sisk P."/>
            <person name="Stolte C."/>
            <person name="Sykes S."/>
            <person name="Thomson T."/>
            <person name="Walk T."/>
            <person name="White J."/>
            <person name="Yandava C."/>
            <person name="Burger G."/>
            <person name="Gray M.W."/>
            <person name="Holland P.W.H."/>
            <person name="King N."/>
            <person name="Lang F.B.F."/>
            <person name="Roger A.J."/>
            <person name="Ruiz-Trillo I."/>
            <person name="Lander E."/>
            <person name="Nusbaum C."/>
        </authorList>
    </citation>
    <scope>NUCLEOTIDE SEQUENCE [LARGE SCALE GENOMIC DNA]</scope>
    <source>
        <strain evidence="3 4">DAOM BR117</strain>
    </source>
</reference>